<dbReference type="AlphaFoldDB" id="A2GAT6"/>
<evidence type="ECO:0000313" key="2">
    <source>
        <dbReference type="EMBL" id="EAX85737.1"/>
    </source>
</evidence>
<sequence length="171" mass="19993">MISFLLASVNSYRICPEKIPARDDLYFEKEIKAEHWAYFTVKLNESQIGLRCNITTTGNASFYVGSHRKCPYKEEKPFFRGGNVKNHISTIWKISKQSFPFGIYAEDEASVAITFTPISVNLPNLNSALFKYGPYVLLVLAVLGFLYDKFPWKSLMFWKRKDKRRRHHKRN</sequence>
<keyword evidence="3" id="KW-1185">Reference proteome</keyword>
<dbReference type="RefSeq" id="XP_001298667.1">
    <property type="nucleotide sequence ID" value="XM_001298666.1"/>
</dbReference>
<organism evidence="2 3">
    <name type="scientific">Trichomonas vaginalis (strain ATCC PRA-98 / G3)</name>
    <dbReference type="NCBI Taxonomy" id="412133"/>
    <lineage>
        <taxon>Eukaryota</taxon>
        <taxon>Metamonada</taxon>
        <taxon>Parabasalia</taxon>
        <taxon>Trichomonadida</taxon>
        <taxon>Trichomonadidae</taxon>
        <taxon>Trichomonas</taxon>
    </lineage>
</organism>
<accession>A2GAT6</accession>
<reference evidence="2" key="2">
    <citation type="journal article" date="2007" name="Science">
        <title>Draft genome sequence of the sexually transmitted pathogen Trichomonas vaginalis.</title>
        <authorList>
            <person name="Carlton J.M."/>
            <person name="Hirt R.P."/>
            <person name="Silva J.C."/>
            <person name="Delcher A.L."/>
            <person name="Schatz M."/>
            <person name="Zhao Q."/>
            <person name="Wortman J.R."/>
            <person name="Bidwell S.L."/>
            <person name="Alsmark U.C.M."/>
            <person name="Besteiro S."/>
            <person name="Sicheritz-Ponten T."/>
            <person name="Noel C.J."/>
            <person name="Dacks J.B."/>
            <person name="Foster P.G."/>
            <person name="Simillion C."/>
            <person name="Van de Peer Y."/>
            <person name="Miranda-Saavedra D."/>
            <person name="Barton G.J."/>
            <person name="Westrop G.D."/>
            <person name="Mueller S."/>
            <person name="Dessi D."/>
            <person name="Fiori P.L."/>
            <person name="Ren Q."/>
            <person name="Paulsen I."/>
            <person name="Zhang H."/>
            <person name="Bastida-Corcuera F.D."/>
            <person name="Simoes-Barbosa A."/>
            <person name="Brown M.T."/>
            <person name="Hayes R.D."/>
            <person name="Mukherjee M."/>
            <person name="Okumura C.Y."/>
            <person name="Schneider R."/>
            <person name="Smith A.J."/>
            <person name="Vanacova S."/>
            <person name="Villalvazo M."/>
            <person name="Haas B.J."/>
            <person name="Pertea M."/>
            <person name="Feldblyum T.V."/>
            <person name="Utterback T.R."/>
            <person name="Shu C.L."/>
            <person name="Osoegawa K."/>
            <person name="de Jong P.J."/>
            <person name="Hrdy I."/>
            <person name="Horvathova L."/>
            <person name="Zubacova Z."/>
            <person name="Dolezal P."/>
            <person name="Malik S.B."/>
            <person name="Logsdon J.M. Jr."/>
            <person name="Henze K."/>
            <person name="Gupta A."/>
            <person name="Wang C.C."/>
            <person name="Dunne R.L."/>
            <person name="Upcroft J.A."/>
            <person name="Upcroft P."/>
            <person name="White O."/>
            <person name="Salzberg S.L."/>
            <person name="Tang P."/>
            <person name="Chiu C.-H."/>
            <person name="Lee Y.-S."/>
            <person name="Embley T.M."/>
            <person name="Coombs G.H."/>
            <person name="Mottram J.C."/>
            <person name="Tachezy J."/>
            <person name="Fraser-Liggett C.M."/>
            <person name="Johnson P.J."/>
        </authorList>
    </citation>
    <scope>NUCLEOTIDE SEQUENCE [LARGE SCALE GENOMIC DNA]</scope>
    <source>
        <strain evidence="2">G3</strain>
    </source>
</reference>
<proteinExistence type="predicted"/>
<feature type="transmembrane region" description="Helical" evidence="1">
    <location>
        <begin position="132"/>
        <end position="150"/>
    </location>
</feature>
<dbReference type="EMBL" id="DS114846">
    <property type="protein sequence ID" value="EAX85737.1"/>
    <property type="molecule type" value="Genomic_DNA"/>
</dbReference>
<dbReference type="Proteomes" id="UP000001542">
    <property type="component" value="Unassembled WGS sequence"/>
</dbReference>
<gene>
    <name evidence="2" type="ORF">TVAG_346430</name>
</gene>
<keyword evidence="1" id="KW-1133">Transmembrane helix</keyword>
<dbReference type="VEuPathDB" id="TrichDB:TVAG_346430"/>
<evidence type="ECO:0000256" key="1">
    <source>
        <dbReference type="SAM" id="Phobius"/>
    </source>
</evidence>
<protein>
    <submittedName>
        <fullName evidence="2">Uncharacterized protein</fullName>
    </submittedName>
</protein>
<dbReference type="VEuPathDB" id="TrichDB:TVAGG3_0411620"/>
<evidence type="ECO:0000313" key="3">
    <source>
        <dbReference type="Proteomes" id="UP000001542"/>
    </source>
</evidence>
<keyword evidence="1" id="KW-0812">Transmembrane</keyword>
<dbReference type="KEGG" id="tva:4743380"/>
<keyword evidence="1" id="KW-0472">Membrane</keyword>
<reference evidence="2" key="1">
    <citation type="submission" date="2006-10" db="EMBL/GenBank/DDBJ databases">
        <authorList>
            <person name="Amadeo P."/>
            <person name="Zhao Q."/>
            <person name="Wortman J."/>
            <person name="Fraser-Liggett C."/>
            <person name="Carlton J."/>
        </authorList>
    </citation>
    <scope>NUCLEOTIDE SEQUENCE</scope>
    <source>
        <strain evidence="2">G3</strain>
    </source>
</reference>
<dbReference type="InParanoid" id="A2GAT6"/>
<name>A2GAT6_TRIV3</name>